<proteinExistence type="predicted"/>
<dbReference type="GO" id="GO:0016812">
    <property type="term" value="F:hydrolase activity, acting on carbon-nitrogen (but not peptide) bonds, in cyclic amides"/>
    <property type="evidence" value="ECO:0007669"/>
    <property type="project" value="TreeGrafter"/>
</dbReference>
<dbReference type="InterPro" id="IPR013108">
    <property type="entry name" value="Amidohydro_3"/>
</dbReference>
<dbReference type="GO" id="GO:0005829">
    <property type="term" value="C:cytosol"/>
    <property type="evidence" value="ECO:0007669"/>
    <property type="project" value="TreeGrafter"/>
</dbReference>
<dbReference type="InterPro" id="IPR011059">
    <property type="entry name" value="Metal-dep_hydrolase_composite"/>
</dbReference>
<dbReference type="CDD" id="cd01297">
    <property type="entry name" value="D-aminoacylase"/>
    <property type="match status" value="1"/>
</dbReference>
<name>A0A7Y9IE39_9ACTN</name>
<accession>A0A7Y9IE39</accession>
<comment type="caution">
    <text evidence="2">The sequence shown here is derived from an EMBL/GenBank/DDBJ whole genome shotgun (WGS) entry which is preliminary data.</text>
</comment>
<dbReference type="SUPFAM" id="SSF51556">
    <property type="entry name" value="Metallo-dependent hydrolases"/>
    <property type="match status" value="1"/>
</dbReference>
<sequence length="512" mass="53860">MKIINALIVDGTGAQPRSGEVIVEGESITAVEPPGTVPPDAADVIDAGGRVVCPGFIDAHSHADNAPVLAEDDLSKISQGVTTEIVGNCGSSLAPIRAGDDASFAQGPGRLFGIEPGGWHSSAEWFAAIDAAGSVTNVCPLVGHGTLRQAVIGPTAAVPTEDDLAAMGDLLDEALAAGAFGLSTGLIYPPGRYADTAEVIALARRLPADRVYASHIRNESAGLLDAIDEAVRIGREAGCRVQVSHLKAAGRANWGLVEPALERLDAARASGLPVTQDQYPYIASSTGLTSSLSGWLLDAGPAEALRRLRDPDALERLRAEADPNYDRIMISSTRSHAYEGRRIPELADELGLDPLQTVVRILLEEELHVTTVLFTMSEDDVATVLRSPYTAIGSDGLPPGLGGTPHPRLYGTFPRVLGEYVRRRKIIDLAEAVRRMTSLPAAIFGVPGRGTLARGAVADLVCLDPDVVDHEGSYSDPDVPPVGIGWVMQRGRVVIKDGVWGGSRHGLRLTPA</sequence>
<protein>
    <submittedName>
        <fullName evidence="2">N-acyl-D-aspartate/D-glutamate deacylase</fullName>
    </submittedName>
</protein>
<dbReference type="Gene3D" id="2.30.40.10">
    <property type="entry name" value="Urease, subunit C, domain 1"/>
    <property type="match status" value="1"/>
</dbReference>
<dbReference type="PANTHER" id="PTHR11647">
    <property type="entry name" value="HYDRANTOINASE/DIHYDROPYRIMIDINASE FAMILY MEMBER"/>
    <property type="match status" value="1"/>
</dbReference>
<dbReference type="Gene3D" id="3.20.20.140">
    <property type="entry name" value="Metal-dependent hydrolases"/>
    <property type="match status" value="1"/>
</dbReference>
<dbReference type="RefSeq" id="WP_179757439.1">
    <property type="nucleotide sequence ID" value="NZ_JACCBU010000001.1"/>
</dbReference>
<feature type="domain" description="Amidohydrolase 3" evidence="1">
    <location>
        <begin position="311"/>
        <end position="470"/>
    </location>
</feature>
<dbReference type="EMBL" id="JACCBU010000001">
    <property type="protein sequence ID" value="NYE74843.1"/>
    <property type="molecule type" value="Genomic_DNA"/>
</dbReference>
<gene>
    <name evidence="2" type="ORF">BKA15_006172</name>
</gene>
<dbReference type="SUPFAM" id="SSF51338">
    <property type="entry name" value="Composite domain of metallo-dependent hydrolases"/>
    <property type="match status" value="1"/>
</dbReference>
<dbReference type="Gene3D" id="3.30.1490.130">
    <property type="entry name" value="D-aminoacylase. Domain 3"/>
    <property type="match status" value="1"/>
</dbReference>
<keyword evidence="3" id="KW-1185">Reference proteome</keyword>
<dbReference type="Proteomes" id="UP000569914">
    <property type="component" value="Unassembled WGS sequence"/>
</dbReference>
<dbReference type="InterPro" id="IPR032466">
    <property type="entry name" value="Metal_Hydrolase"/>
</dbReference>
<dbReference type="InterPro" id="IPR050378">
    <property type="entry name" value="Metallo-dep_Hydrolases_sf"/>
</dbReference>
<evidence type="ECO:0000313" key="3">
    <source>
        <dbReference type="Proteomes" id="UP000569914"/>
    </source>
</evidence>
<dbReference type="PANTHER" id="PTHR11647:SF1">
    <property type="entry name" value="COLLAPSIN RESPONSE MEDIATOR PROTEIN"/>
    <property type="match status" value="1"/>
</dbReference>
<dbReference type="AlphaFoldDB" id="A0A7Y9IE39"/>
<feature type="domain" description="Amidohydrolase 3" evidence="1">
    <location>
        <begin position="43"/>
        <end position="246"/>
    </location>
</feature>
<organism evidence="2 3">
    <name type="scientific">Microlunatus parietis</name>
    <dbReference type="NCBI Taxonomy" id="682979"/>
    <lineage>
        <taxon>Bacteria</taxon>
        <taxon>Bacillati</taxon>
        <taxon>Actinomycetota</taxon>
        <taxon>Actinomycetes</taxon>
        <taxon>Propionibacteriales</taxon>
        <taxon>Propionibacteriaceae</taxon>
        <taxon>Microlunatus</taxon>
    </lineage>
</organism>
<dbReference type="Pfam" id="PF07969">
    <property type="entry name" value="Amidohydro_3"/>
    <property type="match status" value="2"/>
</dbReference>
<dbReference type="InterPro" id="IPR023100">
    <property type="entry name" value="D-aminoacylase_insert_dom_sf"/>
</dbReference>
<reference evidence="2 3" key="1">
    <citation type="submission" date="2020-07" db="EMBL/GenBank/DDBJ databases">
        <title>Sequencing the genomes of 1000 actinobacteria strains.</title>
        <authorList>
            <person name="Klenk H.-P."/>
        </authorList>
    </citation>
    <scope>NUCLEOTIDE SEQUENCE [LARGE SCALE GENOMIC DNA]</scope>
    <source>
        <strain evidence="2 3">DSM 22083</strain>
    </source>
</reference>
<evidence type="ECO:0000313" key="2">
    <source>
        <dbReference type="EMBL" id="NYE74843.1"/>
    </source>
</evidence>
<dbReference type="GO" id="GO:0016811">
    <property type="term" value="F:hydrolase activity, acting on carbon-nitrogen (but not peptide) bonds, in linear amides"/>
    <property type="evidence" value="ECO:0007669"/>
    <property type="project" value="InterPro"/>
</dbReference>
<evidence type="ECO:0000259" key="1">
    <source>
        <dbReference type="Pfam" id="PF07969"/>
    </source>
</evidence>